<evidence type="ECO:0008006" key="4">
    <source>
        <dbReference type="Google" id="ProtNLM"/>
    </source>
</evidence>
<reference evidence="3" key="1">
    <citation type="submission" date="2016-04" db="EMBL/GenBank/DDBJ databases">
        <title>Comparative genomics of biotechnologically important yeasts.</title>
        <authorList>
            <consortium name="DOE Joint Genome Institute"/>
            <person name="Riley R."/>
            <person name="Haridas S."/>
            <person name="Wolfe K.H."/>
            <person name="Lopes M.R."/>
            <person name="Hittinger C.T."/>
            <person name="Goker M."/>
            <person name="Salamov A."/>
            <person name="Wisecaver J."/>
            <person name="Long T.M."/>
            <person name="Aerts A.L."/>
            <person name="Barry K."/>
            <person name="Choi C."/>
            <person name="Clum A."/>
            <person name="Coughlan A.Y."/>
            <person name="Deshpande S."/>
            <person name="Douglass A.P."/>
            <person name="Hanson S.J."/>
            <person name="Klenk H.-P."/>
            <person name="Labutti K."/>
            <person name="Lapidus A."/>
            <person name="Lindquist E."/>
            <person name="Lipzen A."/>
            <person name="Meier-Kolthoff J.P."/>
            <person name="Ohm R.A."/>
            <person name="Otillar R.P."/>
            <person name="Pangilinan J."/>
            <person name="Peng Y."/>
            <person name="Rokas A."/>
            <person name="Rosa C.A."/>
            <person name="Scheuner C."/>
            <person name="Sibirny A.A."/>
            <person name="Slot J.C."/>
            <person name="Stielow J.B."/>
            <person name="Sun H."/>
            <person name="Kurtzman C.P."/>
            <person name="Blackwell M."/>
            <person name="Grigoriev I.V."/>
            <person name="Jeffries T.W."/>
        </authorList>
    </citation>
    <scope>NUCLEOTIDE SEQUENCE [LARGE SCALE GENOMIC DNA]</scope>
    <source>
        <strain evidence="3">NRRL YB-2248</strain>
    </source>
</reference>
<name>A0A1E4T5V9_9ASCO</name>
<sequence>MSLVKQDENDSNFMDTKLAEFRKVKFFKIQPPEVIPDIEYIPTEKQNLLSAPPIKKKPKKLIDGYKEEKLIRYKYNPNDWKLNKQDQLFSGSIELHELQKNDILEDTESSLDEGMFCKLLILPKKFNDKIWGEVLFEKLYDPETNLPIKNYNQSDQFYTIQRIIPQHYVIFVKSENGTKIGLGMILHDFFDDIRLNTNLREFEDRFRKLQQFKDNFGDDSNPNTMLKTKRNEKFNIDDDDESDEDFGDFVSS</sequence>
<feature type="compositionally biased region" description="Acidic residues" evidence="1">
    <location>
        <begin position="237"/>
        <end position="252"/>
    </location>
</feature>
<keyword evidence="3" id="KW-1185">Reference proteome</keyword>
<feature type="region of interest" description="Disordered" evidence="1">
    <location>
        <begin position="215"/>
        <end position="252"/>
    </location>
</feature>
<proteinExistence type="predicted"/>
<gene>
    <name evidence="2" type="ORF">CANARDRAFT_194665</name>
</gene>
<evidence type="ECO:0000313" key="2">
    <source>
        <dbReference type="EMBL" id="ODV87125.1"/>
    </source>
</evidence>
<evidence type="ECO:0000256" key="1">
    <source>
        <dbReference type="SAM" id="MobiDB-lite"/>
    </source>
</evidence>
<dbReference type="Proteomes" id="UP000094801">
    <property type="component" value="Unassembled WGS sequence"/>
</dbReference>
<evidence type="ECO:0000313" key="3">
    <source>
        <dbReference type="Proteomes" id="UP000094801"/>
    </source>
</evidence>
<dbReference type="OrthoDB" id="3985459at2759"/>
<dbReference type="EMBL" id="KV453848">
    <property type="protein sequence ID" value="ODV87125.1"/>
    <property type="molecule type" value="Genomic_DNA"/>
</dbReference>
<organism evidence="2 3">
    <name type="scientific">[Candida] arabinofermentans NRRL YB-2248</name>
    <dbReference type="NCBI Taxonomy" id="983967"/>
    <lineage>
        <taxon>Eukaryota</taxon>
        <taxon>Fungi</taxon>
        <taxon>Dikarya</taxon>
        <taxon>Ascomycota</taxon>
        <taxon>Saccharomycotina</taxon>
        <taxon>Pichiomycetes</taxon>
        <taxon>Pichiales</taxon>
        <taxon>Pichiaceae</taxon>
        <taxon>Ogataea</taxon>
        <taxon>Ogataea/Candida clade</taxon>
    </lineage>
</organism>
<accession>A0A1E4T5V9</accession>
<dbReference type="AlphaFoldDB" id="A0A1E4T5V9"/>
<protein>
    <recommendedName>
        <fullName evidence="4">NECAP PHear domain-containing protein</fullName>
    </recommendedName>
</protein>